<protein>
    <submittedName>
        <fullName evidence="3">Uncharacterized protein</fullName>
    </submittedName>
</protein>
<feature type="compositionally biased region" description="Basic and acidic residues" evidence="1">
    <location>
        <begin position="151"/>
        <end position="162"/>
    </location>
</feature>
<sequence length="198" mass="21849">MGFKSKTIFGDVLGGNVSLHMNNGALKVNTLDSFIQSNWEENIKSITLVSQEQITNKSGIIGRAAVGGVLLGGAGAVVGALTADKKKSYTITITYHDGSEDLADVSQDVLSHLNFLAKMNKNKSKMLPMIDEKKQEKINDQLFGHIEREAKERRKKQVEKQQRMQQNNGKDPEKFPVVLGSTVFAIAFLLILILYLNS</sequence>
<keyword evidence="2" id="KW-0812">Transmembrane</keyword>
<organism evidence="3 5">
    <name type="scientific">Bacillus thuringiensis</name>
    <dbReference type="NCBI Taxonomy" id="1428"/>
    <lineage>
        <taxon>Bacteria</taxon>
        <taxon>Bacillati</taxon>
        <taxon>Bacillota</taxon>
        <taxon>Bacilli</taxon>
        <taxon>Bacillales</taxon>
        <taxon>Bacillaceae</taxon>
        <taxon>Bacillus</taxon>
        <taxon>Bacillus cereus group</taxon>
    </lineage>
</organism>
<accession>A0A9X6U4W2</accession>
<dbReference type="EMBL" id="NVMD01000002">
    <property type="protein sequence ID" value="PED16461.1"/>
    <property type="molecule type" value="Genomic_DNA"/>
</dbReference>
<dbReference type="EMBL" id="NUPM01000005">
    <property type="protein sequence ID" value="PGZ05035.1"/>
    <property type="molecule type" value="Genomic_DNA"/>
</dbReference>
<reference evidence="5 6" key="1">
    <citation type="submission" date="2017-09" db="EMBL/GenBank/DDBJ databases">
        <title>Large-scale bioinformatics analysis of Bacillus genomes uncovers conserved roles of natural products in bacterial physiology.</title>
        <authorList>
            <consortium name="Agbiome Team Llc"/>
            <person name="Bleich R.M."/>
            <person name="Grubbs K.J."/>
            <person name="Santa Maria K.C."/>
            <person name="Allen S.E."/>
            <person name="Farag S."/>
            <person name="Shank E.A."/>
            <person name="Bowers A."/>
        </authorList>
    </citation>
    <scope>NUCLEOTIDE SEQUENCE [LARGE SCALE GENOMIC DNA]</scope>
    <source>
        <strain evidence="4 6">AFS030179</strain>
        <strain evidence="3 5">AFS094940</strain>
    </source>
</reference>
<dbReference type="Proteomes" id="UP000220127">
    <property type="component" value="Unassembled WGS sequence"/>
</dbReference>
<proteinExistence type="predicted"/>
<keyword evidence="2" id="KW-1133">Transmembrane helix</keyword>
<comment type="caution">
    <text evidence="3">The sequence shown here is derived from an EMBL/GenBank/DDBJ whole genome shotgun (WGS) entry which is preliminary data.</text>
</comment>
<gene>
    <name evidence="4" type="ORF">COE48_05475</name>
    <name evidence="3" type="ORF">CON01_01010</name>
</gene>
<feature type="region of interest" description="Disordered" evidence="1">
    <location>
        <begin position="151"/>
        <end position="172"/>
    </location>
</feature>
<dbReference type="RefSeq" id="WP_088011302.1">
    <property type="nucleotide sequence ID" value="NZ_JBALLD010000003.1"/>
</dbReference>
<keyword evidence="2" id="KW-0472">Membrane</keyword>
<evidence type="ECO:0000313" key="5">
    <source>
        <dbReference type="Proteomes" id="UP000220127"/>
    </source>
</evidence>
<evidence type="ECO:0000256" key="2">
    <source>
        <dbReference type="SAM" id="Phobius"/>
    </source>
</evidence>
<dbReference type="AlphaFoldDB" id="A0A9X6U4W2"/>
<feature type="transmembrane region" description="Helical" evidence="2">
    <location>
        <begin position="175"/>
        <end position="196"/>
    </location>
</feature>
<evidence type="ECO:0000313" key="6">
    <source>
        <dbReference type="Proteomes" id="UP000223445"/>
    </source>
</evidence>
<evidence type="ECO:0000313" key="3">
    <source>
        <dbReference type="EMBL" id="PED16461.1"/>
    </source>
</evidence>
<name>A0A9X6U4W2_BACTU</name>
<evidence type="ECO:0000256" key="1">
    <source>
        <dbReference type="SAM" id="MobiDB-lite"/>
    </source>
</evidence>
<dbReference type="Proteomes" id="UP000223445">
    <property type="component" value="Unassembled WGS sequence"/>
</dbReference>
<evidence type="ECO:0000313" key="4">
    <source>
        <dbReference type="EMBL" id="PGZ05035.1"/>
    </source>
</evidence>